<evidence type="ECO:0000256" key="6">
    <source>
        <dbReference type="ARBA" id="ARBA00022729"/>
    </source>
</evidence>
<evidence type="ECO:0000259" key="8">
    <source>
        <dbReference type="Pfam" id="PF14683"/>
    </source>
</evidence>
<dbReference type="InterPro" id="IPR011013">
    <property type="entry name" value="Gal_mutarotase_sf_dom"/>
</dbReference>
<dbReference type="GO" id="GO:0030246">
    <property type="term" value="F:carbohydrate binding"/>
    <property type="evidence" value="ECO:0007669"/>
    <property type="project" value="InterPro"/>
</dbReference>
<dbReference type="InterPro" id="IPR013784">
    <property type="entry name" value="Carb-bd-like_fold"/>
</dbReference>
<dbReference type="Pfam" id="PF06045">
    <property type="entry name" value="Rhamnogal_lyase"/>
    <property type="match status" value="1"/>
</dbReference>
<comment type="caution">
    <text evidence="10">The sequence shown here is derived from an EMBL/GenBank/DDBJ whole genome shotgun (WGS) entry which is preliminary data.</text>
</comment>
<evidence type="ECO:0000256" key="3">
    <source>
        <dbReference type="ARBA" id="ARBA00010418"/>
    </source>
</evidence>
<dbReference type="AlphaFoldDB" id="A0A978VA71"/>
<organism evidence="10 11">
    <name type="scientific">Ziziphus jujuba var. spinosa</name>
    <dbReference type="NCBI Taxonomy" id="714518"/>
    <lineage>
        <taxon>Eukaryota</taxon>
        <taxon>Viridiplantae</taxon>
        <taxon>Streptophyta</taxon>
        <taxon>Embryophyta</taxon>
        <taxon>Tracheophyta</taxon>
        <taxon>Spermatophyta</taxon>
        <taxon>Magnoliopsida</taxon>
        <taxon>eudicotyledons</taxon>
        <taxon>Gunneridae</taxon>
        <taxon>Pentapetalae</taxon>
        <taxon>rosids</taxon>
        <taxon>fabids</taxon>
        <taxon>Rosales</taxon>
        <taxon>Rhamnaceae</taxon>
        <taxon>Paliureae</taxon>
        <taxon>Ziziphus</taxon>
    </lineage>
</organism>
<feature type="domain" description="Rhamnogalacturonan lyase" evidence="8">
    <location>
        <begin position="426"/>
        <end position="628"/>
    </location>
</feature>
<reference evidence="10" key="1">
    <citation type="journal article" date="2021" name="Front. Plant Sci.">
        <title>Chromosome-Scale Genome Assembly for Chinese Sour Jujube and Insights Into Its Genome Evolution and Domestication Signature.</title>
        <authorList>
            <person name="Shen L.-Y."/>
            <person name="Luo H."/>
            <person name="Wang X.-L."/>
            <person name="Wang X.-M."/>
            <person name="Qiu X.-J."/>
            <person name="Liu H."/>
            <person name="Zhou S.-S."/>
            <person name="Jia K.-H."/>
            <person name="Nie S."/>
            <person name="Bao Y.-T."/>
            <person name="Zhang R.-G."/>
            <person name="Yun Q.-Z."/>
            <person name="Chai Y.-H."/>
            <person name="Lu J.-Y."/>
            <person name="Li Y."/>
            <person name="Zhao S.-W."/>
            <person name="Mao J.-F."/>
            <person name="Jia S.-G."/>
            <person name="Mao Y.-M."/>
        </authorList>
    </citation>
    <scope>NUCLEOTIDE SEQUENCE</scope>
    <source>
        <strain evidence="10">AT0</strain>
        <tissue evidence="10">Leaf</tissue>
    </source>
</reference>
<dbReference type="GO" id="GO:0102210">
    <property type="term" value="F:rhamnogalacturonan endolyase activity"/>
    <property type="evidence" value="ECO:0007669"/>
    <property type="project" value="UniProtKB-EC"/>
</dbReference>
<accession>A0A978VA71</accession>
<dbReference type="FunFam" id="2.60.40.1120:FF:000033">
    <property type="entry name" value="Rhamnogalacturonate lyase B"/>
    <property type="match status" value="1"/>
</dbReference>
<evidence type="ECO:0000256" key="7">
    <source>
        <dbReference type="ARBA" id="ARBA00023239"/>
    </source>
</evidence>
<dbReference type="SUPFAM" id="SSF49785">
    <property type="entry name" value="Galactose-binding domain-like"/>
    <property type="match status" value="1"/>
</dbReference>
<keyword evidence="5" id="KW-0964">Secreted</keyword>
<comment type="similarity">
    <text evidence="3">Belongs to the polysaccharide lyase 4 family.</text>
</comment>
<dbReference type="InterPro" id="IPR010325">
    <property type="entry name" value="Rhamnogal_lyase"/>
</dbReference>
<gene>
    <name evidence="10" type="ORF">FEM48_Zijuj06G0158200</name>
</gene>
<dbReference type="GO" id="GO:0005975">
    <property type="term" value="P:carbohydrate metabolic process"/>
    <property type="evidence" value="ECO:0007669"/>
    <property type="project" value="InterPro"/>
</dbReference>
<evidence type="ECO:0000313" key="10">
    <source>
        <dbReference type="EMBL" id="KAH7524806.1"/>
    </source>
</evidence>
<dbReference type="Proteomes" id="UP000813462">
    <property type="component" value="Unassembled WGS sequence"/>
</dbReference>
<feature type="domain" description="Rhamnogalacturonan lyase" evidence="9">
    <location>
        <begin position="340"/>
        <end position="410"/>
    </location>
</feature>
<evidence type="ECO:0000256" key="2">
    <source>
        <dbReference type="ARBA" id="ARBA00004613"/>
    </source>
</evidence>
<dbReference type="InterPro" id="IPR008979">
    <property type="entry name" value="Galactose-bd-like_sf"/>
</dbReference>
<proteinExistence type="inferred from homology"/>
<dbReference type="Pfam" id="PF14683">
    <property type="entry name" value="CBM-like"/>
    <property type="match status" value="1"/>
</dbReference>
<evidence type="ECO:0000256" key="1">
    <source>
        <dbReference type="ARBA" id="ARBA00001324"/>
    </source>
</evidence>
<dbReference type="Gene3D" id="2.70.98.10">
    <property type="match status" value="1"/>
</dbReference>
<dbReference type="InterPro" id="IPR029413">
    <property type="entry name" value="RG-lyase_II"/>
</dbReference>
<name>A0A978VA71_ZIZJJ</name>
<evidence type="ECO:0000259" key="9">
    <source>
        <dbReference type="Pfam" id="PF14686"/>
    </source>
</evidence>
<dbReference type="CDD" id="cd10320">
    <property type="entry name" value="RGL4_N"/>
    <property type="match status" value="1"/>
</dbReference>
<evidence type="ECO:0000256" key="5">
    <source>
        <dbReference type="ARBA" id="ARBA00022525"/>
    </source>
</evidence>
<dbReference type="InterPro" id="IPR029411">
    <property type="entry name" value="RG-lyase_III"/>
</dbReference>
<dbReference type="CDD" id="cd10316">
    <property type="entry name" value="RGL4_M"/>
    <property type="match status" value="1"/>
</dbReference>
<evidence type="ECO:0000256" key="4">
    <source>
        <dbReference type="ARBA" id="ARBA00012437"/>
    </source>
</evidence>
<dbReference type="Gene3D" id="2.60.120.260">
    <property type="entry name" value="Galactose-binding domain-like"/>
    <property type="match status" value="1"/>
</dbReference>
<sequence length="634" mass="72030">MSTEGVRLTVQSDYVTVDNGILEVTLSNPDGNITNIKYNGIDNLLEDGNDEDNRGINGSSFEVIVETEEQVELSFAILWNSSLEGVQPPLNIDKRFVMLKGSSGFYCYAIYECLEGWPEFNIYETRIVFKLAIDKFLYMAIADNRQRVMPLLEDREVPEHSEKLAYPEAVRFTNPNDPNLLGEVDDKYQYSMENKDNQVHGWICTEDQPTGFWQITPSNEFRTCGPIKQDLTSHVGPITLAMFVSTHYAGEDVYLKFRDGESWKKVFGPIFIYVNSVPQGDDATLSLWEDAKTQMMTEVQSWPYSFPESVEFQKSEERGNILGRLLVLDRYVNEDYIPAKDACVGLAPPGDAGSWQTECKGYQFWTTADEDGYFSIYNVRTGDYNLYAWVPGFIGDYLYENIVTIASGSSNEYMDLVYEPPRVGPTLWEIGIPDRSAAEFYVPDPDPMYINSLYVNHPDRASSTGRFRQYGLWSRYADADLYPSEDLVYTVGVCDYTTDWFFAQVTRKIDVGNEDNDDDTYVGTTWQIRFEDQNIDVSGTYTLRVAIASATLAELQVRVNDPDATVPLYSSGLIGRDNAVARHGIRGLHSLHSISIDGSLLIEGVNTIFLTQPRNDDEFRSFMYDYLRFEGPPN</sequence>
<dbReference type="SUPFAM" id="SSF49452">
    <property type="entry name" value="Starch-binding domain-like"/>
    <property type="match status" value="1"/>
</dbReference>
<evidence type="ECO:0000313" key="11">
    <source>
        <dbReference type="Proteomes" id="UP000813462"/>
    </source>
</evidence>
<dbReference type="PANTHER" id="PTHR32018:SF8">
    <property type="entry name" value="RHAMNOGALACTURONAN ENDOLYASE"/>
    <property type="match status" value="1"/>
</dbReference>
<dbReference type="Gene3D" id="2.60.40.1120">
    <property type="entry name" value="Carboxypeptidase-like, regulatory domain"/>
    <property type="match status" value="1"/>
</dbReference>
<dbReference type="SUPFAM" id="SSF74650">
    <property type="entry name" value="Galactose mutarotase-like"/>
    <property type="match status" value="1"/>
</dbReference>
<comment type="subcellular location">
    <subcellularLocation>
        <location evidence="2">Secreted</location>
    </subcellularLocation>
</comment>
<dbReference type="EMBL" id="JAEACU010000006">
    <property type="protein sequence ID" value="KAH7524806.1"/>
    <property type="molecule type" value="Genomic_DNA"/>
</dbReference>
<dbReference type="PANTHER" id="PTHR32018">
    <property type="entry name" value="RHAMNOGALACTURONATE LYASE FAMILY PROTEIN"/>
    <property type="match status" value="1"/>
</dbReference>
<dbReference type="GO" id="GO:0005576">
    <property type="term" value="C:extracellular region"/>
    <property type="evidence" value="ECO:0007669"/>
    <property type="project" value="UniProtKB-SubCell"/>
</dbReference>
<keyword evidence="7" id="KW-0456">Lyase</keyword>
<keyword evidence="6" id="KW-0732">Signal</keyword>
<dbReference type="CDD" id="cd10317">
    <property type="entry name" value="RGL4_C"/>
    <property type="match status" value="1"/>
</dbReference>
<dbReference type="EC" id="4.2.2.23" evidence="4"/>
<dbReference type="InterPro" id="IPR014718">
    <property type="entry name" value="GH-type_carb-bd"/>
</dbReference>
<dbReference type="InterPro" id="IPR051850">
    <property type="entry name" value="Polysacch_Lyase_4"/>
</dbReference>
<dbReference type="Pfam" id="PF14686">
    <property type="entry name" value="fn3_3"/>
    <property type="match status" value="1"/>
</dbReference>
<comment type="catalytic activity">
    <reaction evidence="1">
        <text>Endotype eliminative cleavage of L-alpha-rhamnopyranosyl-(1-&gt;4)-alpha-D-galactopyranosyluronic acid bonds of rhamnogalacturonan I domains in ramified hairy regions of pectin leaving L-rhamnopyranose at the reducing end and 4-deoxy-4,5-unsaturated D-galactopyranosyluronic acid at the non-reducing end.</text>
        <dbReference type="EC" id="4.2.2.23"/>
    </reaction>
</comment>
<protein>
    <recommendedName>
        <fullName evidence="4">rhamnogalacturonan endolyase</fullName>
        <ecNumber evidence="4">4.2.2.23</ecNumber>
    </recommendedName>
</protein>